<evidence type="ECO:0000313" key="2">
    <source>
        <dbReference type="EMBL" id="KAF5328611.1"/>
    </source>
</evidence>
<feature type="region of interest" description="Disordered" evidence="1">
    <location>
        <begin position="1"/>
        <end position="20"/>
    </location>
</feature>
<evidence type="ECO:0000313" key="3">
    <source>
        <dbReference type="Proteomes" id="UP000567179"/>
    </source>
</evidence>
<proteinExistence type="predicted"/>
<comment type="caution">
    <text evidence="2">The sequence shown here is derived from an EMBL/GenBank/DDBJ whole genome shotgun (WGS) entry which is preliminary data.</text>
</comment>
<accession>A0A8H5BSW4</accession>
<keyword evidence="3" id="KW-1185">Reference proteome</keyword>
<dbReference type="Proteomes" id="UP000567179">
    <property type="component" value="Unassembled WGS sequence"/>
</dbReference>
<sequence>MDRENSSAQRIMTCADEDKGFNHETHAKKVIFRSIHNGEFGDYADMSPAKRRKDKDKDLPADPKAQWEKERKAKAEHKKARELVRLEAAADPMSKKKGGKKGRKTMLVVASLDPTITVIPDRVADMVTLTQQSAASSLK</sequence>
<name>A0A8H5BSW4_9AGAR</name>
<reference evidence="2 3" key="1">
    <citation type="journal article" date="2020" name="ISME J.">
        <title>Uncovering the hidden diversity of litter-decomposition mechanisms in mushroom-forming fungi.</title>
        <authorList>
            <person name="Floudas D."/>
            <person name="Bentzer J."/>
            <person name="Ahren D."/>
            <person name="Johansson T."/>
            <person name="Persson P."/>
            <person name="Tunlid A."/>
        </authorList>
    </citation>
    <scope>NUCLEOTIDE SEQUENCE [LARGE SCALE GENOMIC DNA]</scope>
    <source>
        <strain evidence="2 3">CBS 101986</strain>
    </source>
</reference>
<feature type="compositionally biased region" description="Polar residues" evidence="1">
    <location>
        <begin position="1"/>
        <end position="10"/>
    </location>
</feature>
<feature type="region of interest" description="Disordered" evidence="1">
    <location>
        <begin position="39"/>
        <end position="103"/>
    </location>
</feature>
<dbReference type="EMBL" id="JAACJJ010000003">
    <property type="protein sequence ID" value="KAF5328611.1"/>
    <property type="molecule type" value="Genomic_DNA"/>
</dbReference>
<feature type="compositionally biased region" description="Basic and acidic residues" evidence="1">
    <location>
        <begin position="55"/>
        <end position="85"/>
    </location>
</feature>
<protein>
    <submittedName>
        <fullName evidence="2">Uncharacterized protein</fullName>
    </submittedName>
</protein>
<evidence type="ECO:0000256" key="1">
    <source>
        <dbReference type="SAM" id="MobiDB-lite"/>
    </source>
</evidence>
<dbReference type="AlphaFoldDB" id="A0A8H5BSW4"/>
<gene>
    <name evidence="2" type="ORF">D9619_011572</name>
</gene>
<organism evidence="2 3">
    <name type="scientific">Psilocybe cf. subviscida</name>
    <dbReference type="NCBI Taxonomy" id="2480587"/>
    <lineage>
        <taxon>Eukaryota</taxon>
        <taxon>Fungi</taxon>
        <taxon>Dikarya</taxon>
        <taxon>Basidiomycota</taxon>
        <taxon>Agaricomycotina</taxon>
        <taxon>Agaricomycetes</taxon>
        <taxon>Agaricomycetidae</taxon>
        <taxon>Agaricales</taxon>
        <taxon>Agaricineae</taxon>
        <taxon>Strophariaceae</taxon>
        <taxon>Psilocybe</taxon>
    </lineage>
</organism>
<dbReference type="OrthoDB" id="21470at2759"/>